<dbReference type="Gene3D" id="3.30.2310.20">
    <property type="entry name" value="RelE-like"/>
    <property type="match status" value="1"/>
</dbReference>
<keyword evidence="2" id="KW-1277">Toxin-antitoxin system</keyword>
<evidence type="ECO:0000256" key="3">
    <source>
        <dbReference type="PIRNR" id="PIRNR029218"/>
    </source>
</evidence>
<evidence type="ECO:0000256" key="2">
    <source>
        <dbReference type="ARBA" id="ARBA00022649"/>
    </source>
</evidence>
<dbReference type="PANTHER" id="PTHR33755">
    <property type="entry name" value="TOXIN PARE1-RELATED"/>
    <property type="match status" value="1"/>
</dbReference>
<protein>
    <recommendedName>
        <fullName evidence="3">Toxin</fullName>
    </recommendedName>
</protein>
<dbReference type="InterPro" id="IPR035093">
    <property type="entry name" value="RelE/ParE_toxin_dom_sf"/>
</dbReference>
<accession>A0A1G9XAS7</accession>
<evidence type="ECO:0000313" key="4">
    <source>
        <dbReference type="EMBL" id="SDM93838.1"/>
    </source>
</evidence>
<comment type="similarity">
    <text evidence="1 3">Belongs to the RelE toxin family.</text>
</comment>
<dbReference type="Proteomes" id="UP000199671">
    <property type="component" value="Unassembled WGS sequence"/>
</dbReference>
<dbReference type="Pfam" id="PF05016">
    <property type="entry name" value="ParE_toxin"/>
    <property type="match status" value="1"/>
</dbReference>
<organism evidence="4 5">
    <name type="scientific">Actinomyces ruminicola</name>
    <dbReference type="NCBI Taxonomy" id="332524"/>
    <lineage>
        <taxon>Bacteria</taxon>
        <taxon>Bacillati</taxon>
        <taxon>Actinomycetota</taxon>
        <taxon>Actinomycetes</taxon>
        <taxon>Actinomycetales</taxon>
        <taxon>Actinomycetaceae</taxon>
        <taxon>Actinomyces</taxon>
    </lineage>
</organism>
<dbReference type="OrthoDB" id="7173315at2"/>
<dbReference type="InterPro" id="IPR028344">
    <property type="entry name" value="ParE1/4"/>
</dbReference>
<gene>
    <name evidence="4" type="ORF">SAMN04487766_10961</name>
</gene>
<dbReference type="PANTHER" id="PTHR33755:SF9">
    <property type="entry name" value="TOXIN PARE1"/>
    <property type="match status" value="1"/>
</dbReference>
<dbReference type="InterPro" id="IPR051803">
    <property type="entry name" value="TA_system_RelE-like_toxin"/>
</dbReference>
<proteinExistence type="inferred from homology"/>
<dbReference type="AlphaFoldDB" id="A0A1G9XAS7"/>
<dbReference type="EMBL" id="FNHU01000009">
    <property type="protein sequence ID" value="SDM93838.1"/>
    <property type="molecule type" value="Genomic_DNA"/>
</dbReference>
<dbReference type="PIRSF" id="PIRSF029218">
    <property type="entry name" value="ParE"/>
    <property type="match status" value="1"/>
</dbReference>
<dbReference type="InterPro" id="IPR007712">
    <property type="entry name" value="RelE/ParE_toxin"/>
</dbReference>
<evidence type="ECO:0000256" key="1">
    <source>
        <dbReference type="ARBA" id="ARBA00006226"/>
    </source>
</evidence>
<name>A0A1G9XAS7_9ACTO</name>
<reference evidence="4 5" key="1">
    <citation type="submission" date="2016-10" db="EMBL/GenBank/DDBJ databases">
        <authorList>
            <person name="de Groot N.N."/>
        </authorList>
    </citation>
    <scope>NUCLEOTIDE SEQUENCE [LARGE SCALE GENOMIC DNA]</scope>
    <source>
        <strain evidence="4 5">KPR-7B</strain>
    </source>
</reference>
<evidence type="ECO:0000313" key="5">
    <source>
        <dbReference type="Proteomes" id="UP000199671"/>
    </source>
</evidence>
<dbReference type="RefSeq" id="WP_092610945.1">
    <property type="nucleotide sequence ID" value="NZ_FNHU01000009.1"/>
</dbReference>
<sequence length="96" mass="11093">MSAYRLTPAARHDLSAIWDYTEAHWGVLQAETYVRELQAGLERLADNPRRGHPRGEVRPGYLSYAVGRHVIFYVEQADGVDVIRVLHQRMDPDRHL</sequence>